<dbReference type="RefSeq" id="XP_003889264.1">
    <property type="nucleotide sequence ID" value="XM_003889215.1"/>
</dbReference>
<accession>H6QTA2</accession>
<sequence length="290" mass="32928">MEVEVDQSLKKDANHNKDISITQHHIWCFCHNLALILNAGLKSILVPQPNQIPTGPVLGFVPGLCAISEESSKSETLGHVDPMANPFNTDGFVDNSDSKGSDEEGPENCEANVIERVNYVIQKITSSLAKQAEFNTWAKKLDHTGPTLIAGYGIQWNIKFESRKWGYIAYNVINKLIGNKQDRKDHEGGKNHFNKYKITHSDWEIFKKLNDIINEFYYVTKKMEGKIPLASMVLAKYRLLQQYVEGKLSTIIEVKFKSMINIMLKKINTYVNMAFQCDAILLTTALNPRY</sequence>
<dbReference type="SUPFAM" id="SSF53098">
    <property type="entry name" value="Ribonuclease H-like"/>
    <property type="match status" value="1"/>
</dbReference>
<dbReference type="GeneID" id="13541656"/>
<evidence type="ECO:0000313" key="2">
    <source>
        <dbReference type="Proteomes" id="UP000008783"/>
    </source>
</evidence>
<reference evidence="2" key="1">
    <citation type="journal article" date="2011" name="Proc. Natl. Acad. Sci. U.S.A.">
        <title>Obligate biotrophy features unraveled by the genomic analysis of rust fungi.</title>
        <authorList>
            <person name="Duplessis S."/>
            <person name="Cuomo C.A."/>
            <person name="Lin Y.-C."/>
            <person name="Aerts A."/>
            <person name="Tisserant E."/>
            <person name="Veneault-Fourrey C."/>
            <person name="Joly D.L."/>
            <person name="Hacquard S."/>
            <person name="Amselem J."/>
            <person name="Cantarel B.L."/>
            <person name="Chiu R."/>
            <person name="Coutinho P.M."/>
            <person name="Feau N."/>
            <person name="Field M."/>
            <person name="Frey P."/>
            <person name="Gelhaye E."/>
            <person name="Goldberg J."/>
            <person name="Grabherr M.G."/>
            <person name="Kodira C.D."/>
            <person name="Kohler A."/>
            <person name="Kuees U."/>
            <person name="Lindquist E.A."/>
            <person name="Lucas S.M."/>
            <person name="Mago R."/>
            <person name="Mauceli E."/>
            <person name="Morin E."/>
            <person name="Murat C."/>
            <person name="Pangilinan J.L."/>
            <person name="Park R."/>
            <person name="Pearson M."/>
            <person name="Quesneville H."/>
            <person name="Rouhier N."/>
            <person name="Sakthikumar S."/>
            <person name="Salamov A.A."/>
            <person name="Schmutz J."/>
            <person name="Selles B."/>
            <person name="Shapiro H."/>
            <person name="Tanguay P."/>
            <person name="Tuskan G.A."/>
            <person name="Henrissat B."/>
            <person name="Van de Peer Y."/>
            <person name="Rouze P."/>
            <person name="Ellis J.G."/>
            <person name="Dodds P.N."/>
            <person name="Schein J.E."/>
            <person name="Zhong S."/>
            <person name="Hamelin R.C."/>
            <person name="Grigoriev I.V."/>
            <person name="Szabo L.J."/>
            <person name="Martin F."/>
        </authorList>
    </citation>
    <scope>NUCLEOTIDE SEQUENCE [LARGE SCALE GENOMIC DNA]</scope>
    <source>
        <strain evidence="2">CRL 75-36-700-3 / race SCCL</strain>
    </source>
</reference>
<dbReference type="STRING" id="418459.H6QTA2"/>
<evidence type="ECO:0008006" key="3">
    <source>
        <dbReference type="Google" id="ProtNLM"/>
    </source>
</evidence>
<dbReference type="InterPro" id="IPR012337">
    <property type="entry name" value="RNaseH-like_sf"/>
</dbReference>
<evidence type="ECO:0000313" key="1">
    <source>
        <dbReference type="EMBL" id="EHS64047.1"/>
    </source>
</evidence>
<name>H6QTA2_PUCGT</name>
<protein>
    <recommendedName>
        <fullName evidence="3">hAT-like transposase RNase-H fold domain-containing protein</fullName>
    </recommendedName>
</protein>
<proteinExistence type="predicted"/>
<dbReference type="InParanoid" id="H6QTA2"/>
<gene>
    <name evidence="1" type="ORF">PGTG_22102</name>
</gene>
<dbReference type="KEGG" id="pgr:PGTG_22102"/>
<keyword evidence="2" id="KW-1185">Reference proteome</keyword>
<dbReference type="HOGENOM" id="CLU_009635_1_0_1"/>
<dbReference type="Proteomes" id="UP000008783">
    <property type="component" value="Unassembled WGS sequence"/>
</dbReference>
<dbReference type="OrthoDB" id="2500331at2759"/>
<organism evidence="1 2">
    <name type="scientific">Puccinia graminis f. sp. tritici (strain CRL 75-36-700-3 / race SCCL)</name>
    <name type="common">Black stem rust fungus</name>
    <dbReference type="NCBI Taxonomy" id="418459"/>
    <lineage>
        <taxon>Eukaryota</taxon>
        <taxon>Fungi</taxon>
        <taxon>Dikarya</taxon>
        <taxon>Basidiomycota</taxon>
        <taxon>Pucciniomycotina</taxon>
        <taxon>Pucciniomycetes</taxon>
        <taxon>Pucciniales</taxon>
        <taxon>Pucciniaceae</taxon>
        <taxon>Puccinia</taxon>
    </lineage>
</organism>
<dbReference type="EMBL" id="DS178309">
    <property type="protein sequence ID" value="EHS64047.1"/>
    <property type="molecule type" value="Genomic_DNA"/>
</dbReference>
<dbReference type="AlphaFoldDB" id="H6QTA2"/>
<dbReference type="VEuPathDB" id="FungiDB:PGTG_22102"/>